<keyword evidence="4" id="KW-0479">Metal-binding</keyword>
<evidence type="ECO:0000313" key="14">
    <source>
        <dbReference type="EMBL" id="VFS51682.1"/>
    </source>
</evidence>
<keyword evidence="9" id="KW-0961">Cell wall biogenesis/degradation</keyword>
<proteinExistence type="inferred from homology"/>
<dbReference type="AlphaFoldDB" id="A0A2C6DLZ9"/>
<comment type="pathway">
    <text evidence="2">Cell wall biogenesis; cell wall polysaccharide biosynthesis.</text>
</comment>
<dbReference type="OrthoDB" id="9782994at2"/>
<keyword evidence="5 12" id="KW-0732">Signal</keyword>
<evidence type="ECO:0000256" key="10">
    <source>
        <dbReference type="ARBA" id="ARBA00093448"/>
    </source>
</evidence>
<evidence type="ECO:0000313" key="16">
    <source>
        <dbReference type="Proteomes" id="UP000373449"/>
    </source>
</evidence>
<dbReference type="GO" id="GO:0046872">
    <property type="term" value="F:metal ion binding"/>
    <property type="evidence" value="ECO:0007669"/>
    <property type="project" value="UniProtKB-KW"/>
</dbReference>
<evidence type="ECO:0000256" key="12">
    <source>
        <dbReference type="SAM" id="SignalP"/>
    </source>
</evidence>
<dbReference type="Gene3D" id="3.30.1380.10">
    <property type="match status" value="1"/>
</dbReference>
<dbReference type="InterPro" id="IPR009045">
    <property type="entry name" value="Zn_M74/Hedgehog-like"/>
</dbReference>
<dbReference type="PANTHER" id="PTHR37425">
    <property type="match status" value="1"/>
</dbReference>
<keyword evidence="15" id="KW-1185">Reference proteome</keyword>
<dbReference type="Pfam" id="PF05951">
    <property type="entry name" value="Peptidase_M15_2"/>
    <property type="match status" value="1"/>
</dbReference>
<name>A0A2C6DLZ9_9GAMM</name>
<reference evidence="14 16" key="3">
    <citation type="submission" date="2019-03" db="EMBL/GenBank/DDBJ databases">
        <authorList>
            <consortium name="Pathogen Informatics"/>
        </authorList>
    </citation>
    <scope>NUCLEOTIDE SEQUENCE [LARGE SCALE GENOMIC DNA]</scope>
    <source>
        <strain evidence="14 16">NCTC12282</strain>
    </source>
</reference>
<feature type="signal peptide" evidence="12">
    <location>
        <begin position="1"/>
        <end position="30"/>
    </location>
</feature>
<dbReference type="Proteomes" id="UP000224974">
    <property type="component" value="Unassembled WGS sequence"/>
</dbReference>
<evidence type="ECO:0000256" key="4">
    <source>
        <dbReference type="ARBA" id="ARBA00022723"/>
    </source>
</evidence>
<gene>
    <name evidence="13" type="ORF">CRN84_19445</name>
    <name evidence="14" type="ORF">NCTC12282_05331</name>
</gene>
<comment type="cofactor">
    <cofactor evidence="1">
        <name>Zn(2+)</name>
        <dbReference type="ChEBI" id="CHEBI:29105"/>
    </cofactor>
</comment>
<dbReference type="STRING" id="1111728.GCA_000427805_03847"/>
<keyword evidence="7" id="KW-0862">Zinc</keyword>
<evidence type="ECO:0000256" key="11">
    <source>
        <dbReference type="ARBA" id="ARBA00093666"/>
    </source>
</evidence>
<comment type="similarity">
    <text evidence="10">Belongs to the peptidase M15 family.</text>
</comment>
<dbReference type="EMBL" id="CAADJA010000002">
    <property type="protein sequence ID" value="VFS51682.1"/>
    <property type="molecule type" value="Genomic_DNA"/>
</dbReference>
<dbReference type="Proteomes" id="UP000373449">
    <property type="component" value="Unassembled WGS sequence"/>
</dbReference>
<keyword evidence="3" id="KW-0645">Protease</keyword>
<organism evidence="13 15">
    <name type="scientific">Budvicia aquatica</name>
    <dbReference type="NCBI Taxonomy" id="82979"/>
    <lineage>
        <taxon>Bacteria</taxon>
        <taxon>Pseudomonadati</taxon>
        <taxon>Pseudomonadota</taxon>
        <taxon>Gammaproteobacteria</taxon>
        <taxon>Enterobacterales</taxon>
        <taxon>Budviciaceae</taxon>
        <taxon>Budvicia</taxon>
    </lineage>
</organism>
<evidence type="ECO:0000256" key="7">
    <source>
        <dbReference type="ARBA" id="ARBA00022833"/>
    </source>
</evidence>
<sequence length="190" mass="21438">MDKIDHHRRKWLTLGGAALSLALVPNVLLAAPKTATTKSQSQSRTRTLLIKNINTNETIKSTYFNGKSYNKTELARLNHIFRDRRTDQVITIDPKLYDKLYYLQKQFGLNKPIELICGYRSVNTNNGMRTQKRGVAKHSYHTLGKAADIRIVGVPLKNLRDAALQLKSGGVGYYPGSNFVHVDTGPVRTW</sequence>
<dbReference type="GO" id="GO:0006508">
    <property type="term" value="P:proteolysis"/>
    <property type="evidence" value="ECO:0007669"/>
    <property type="project" value="UniProtKB-KW"/>
</dbReference>
<evidence type="ECO:0000256" key="6">
    <source>
        <dbReference type="ARBA" id="ARBA00022801"/>
    </source>
</evidence>
<evidence type="ECO:0000256" key="3">
    <source>
        <dbReference type="ARBA" id="ARBA00022670"/>
    </source>
</evidence>
<dbReference type="InterPro" id="IPR010275">
    <property type="entry name" value="MepK"/>
</dbReference>
<accession>A0A2C6DLZ9</accession>
<keyword evidence="8" id="KW-0482">Metalloprotease</keyword>
<protein>
    <recommendedName>
        <fullName evidence="11">Murein endopeptidase K</fullName>
    </recommendedName>
</protein>
<evidence type="ECO:0000313" key="13">
    <source>
        <dbReference type="EMBL" id="PHI31358.1"/>
    </source>
</evidence>
<evidence type="ECO:0000256" key="8">
    <source>
        <dbReference type="ARBA" id="ARBA00023049"/>
    </source>
</evidence>
<dbReference type="GO" id="GO:0071555">
    <property type="term" value="P:cell wall organization"/>
    <property type="evidence" value="ECO:0007669"/>
    <property type="project" value="UniProtKB-KW"/>
</dbReference>
<dbReference type="CDD" id="cd14844">
    <property type="entry name" value="Zn-DD-carboxypeptidase_like"/>
    <property type="match status" value="1"/>
</dbReference>
<evidence type="ECO:0000313" key="15">
    <source>
        <dbReference type="Proteomes" id="UP000224974"/>
    </source>
</evidence>
<feature type="chain" id="PRO_5036315816" description="Murein endopeptidase K" evidence="12">
    <location>
        <begin position="31"/>
        <end position="190"/>
    </location>
</feature>
<evidence type="ECO:0000256" key="1">
    <source>
        <dbReference type="ARBA" id="ARBA00001947"/>
    </source>
</evidence>
<dbReference type="SUPFAM" id="SSF55166">
    <property type="entry name" value="Hedgehog/DD-peptidase"/>
    <property type="match status" value="1"/>
</dbReference>
<reference evidence="15" key="2">
    <citation type="submission" date="2017-09" db="EMBL/GenBank/DDBJ databases">
        <title>FDA dAtabase for Regulatory Grade micrObial Sequences (FDA-ARGOS): Supporting development and validation of Infectious Disease Dx tests.</title>
        <authorList>
            <person name="Minogue T."/>
            <person name="Wolcott M."/>
            <person name="Wasieloski L."/>
            <person name="Aguilar W."/>
            <person name="Moore D."/>
            <person name="Tallon L."/>
            <person name="Sadzewicz L."/>
            <person name="Ott S."/>
            <person name="Zhao X."/>
            <person name="Nagaraj S."/>
            <person name="Vavikolanu K."/>
            <person name="Aluvathingal J."/>
            <person name="Nadendla S."/>
            <person name="Sichtig H."/>
        </authorList>
    </citation>
    <scope>NUCLEOTIDE SEQUENCE [LARGE SCALE GENOMIC DNA]</scope>
    <source>
        <strain evidence="15">FDAARGOS_387</strain>
    </source>
</reference>
<evidence type="ECO:0000256" key="9">
    <source>
        <dbReference type="ARBA" id="ARBA00023316"/>
    </source>
</evidence>
<dbReference type="RefSeq" id="WP_029093514.1">
    <property type="nucleotide sequence ID" value="NZ_BRLG01000009.1"/>
</dbReference>
<evidence type="ECO:0000256" key="5">
    <source>
        <dbReference type="ARBA" id="ARBA00022729"/>
    </source>
</evidence>
<dbReference type="GO" id="GO:0008237">
    <property type="term" value="F:metallopeptidase activity"/>
    <property type="evidence" value="ECO:0007669"/>
    <property type="project" value="UniProtKB-KW"/>
</dbReference>
<dbReference type="EMBL" id="PDDX01000001">
    <property type="protein sequence ID" value="PHI31358.1"/>
    <property type="molecule type" value="Genomic_DNA"/>
</dbReference>
<dbReference type="PANTHER" id="PTHR37425:SF1">
    <property type="entry name" value="OUTER MEMBRANE PROTEIN"/>
    <property type="match status" value="1"/>
</dbReference>
<keyword evidence="6" id="KW-0378">Hydrolase</keyword>
<evidence type="ECO:0000256" key="2">
    <source>
        <dbReference type="ARBA" id="ARBA00004776"/>
    </source>
</evidence>
<reference evidence="13" key="1">
    <citation type="submission" date="2017-09" db="EMBL/GenBank/DDBJ databases">
        <title>FDA dAtabase for Regulatory Grade micrObial Sequences (FDA-ARGOS): Supporting development and validation of Infectious Disease Dx tests.</title>
        <authorList>
            <person name="Minogue T."/>
            <person name="Wolcott M."/>
            <person name="Wasieloski L."/>
            <person name="Aguilar W."/>
            <person name="Moore D."/>
            <person name="Tallon L.J."/>
            <person name="Sadzewicz L."/>
            <person name="Ott S."/>
            <person name="Zhao X."/>
            <person name="Nagaraj S."/>
            <person name="Vavikolanu K."/>
            <person name="Aluvathingal J."/>
            <person name="Nadendla S."/>
            <person name="Sichtig H."/>
        </authorList>
    </citation>
    <scope>NUCLEOTIDE SEQUENCE</scope>
    <source>
        <strain evidence="13">FDAARGOS_387</strain>
    </source>
</reference>